<dbReference type="InterPro" id="IPR036138">
    <property type="entry name" value="PBP_dimer_sf"/>
</dbReference>
<dbReference type="Pfam" id="PF00905">
    <property type="entry name" value="Transpeptidase"/>
    <property type="match status" value="1"/>
</dbReference>
<evidence type="ECO:0000256" key="8">
    <source>
        <dbReference type="SAM" id="SignalP"/>
    </source>
</evidence>
<comment type="subcellular location">
    <subcellularLocation>
        <location evidence="1">Membrane</location>
    </subcellularLocation>
</comment>
<protein>
    <recommendedName>
        <fullName evidence="4">serine-type D-Ala-D-Ala carboxypeptidase</fullName>
        <ecNumber evidence="4">3.4.16.4</ecNumber>
    </recommendedName>
</protein>
<evidence type="ECO:0000256" key="1">
    <source>
        <dbReference type="ARBA" id="ARBA00004370"/>
    </source>
</evidence>
<dbReference type="SUPFAM" id="SSF56519">
    <property type="entry name" value="Penicillin binding protein dimerisation domain"/>
    <property type="match status" value="1"/>
</dbReference>
<proteinExistence type="inferred from homology"/>
<dbReference type="EC" id="3.4.16.4" evidence="4"/>
<dbReference type="GO" id="GO:0071972">
    <property type="term" value="F:peptidoglycan L,D-transpeptidase activity"/>
    <property type="evidence" value="ECO:0007669"/>
    <property type="project" value="TreeGrafter"/>
</dbReference>
<dbReference type="AlphaFoldDB" id="A0A2T4U606"/>
<dbReference type="InterPro" id="IPR050515">
    <property type="entry name" value="Beta-lactam/transpept"/>
</dbReference>
<dbReference type="RefSeq" id="WP_107584979.1">
    <property type="nucleotide sequence ID" value="NZ_PZJJ01000013.1"/>
</dbReference>
<evidence type="ECO:0000259" key="9">
    <source>
        <dbReference type="Pfam" id="PF00905"/>
    </source>
</evidence>
<dbReference type="SUPFAM" id="SSF56601">
    <property type="entry name" value="beta-lactamase/transpeptidase-like"/>
    <property type="match status" value="1"/>
</dbReference>
<dbReference type="UniPathway" id="UPA00219"/>
<name>A0A2T4U606_9BACI</name>
<dbReference type="OrthoDB" id="9766847at2"/>
<dbReference type="Gene3D" id="3.90.1310.10">
    <property type="entry name" value="Penicillin-binding protein 2a (Domain 2)"/>
    <property type="match status" value="1"/>
</dbReference>
<dbReference type="GO" id="GO:0008658">
    <property type="term" value="F:penicillin binding"/>
    <property type="evidence" value="ECO:0007669"/>
    <property type="project" value="InterPro"/>
</dbReference>
<dbReference type="Pfam" id="PF05223">
    <property type="entry name" value="MecA_N"/>
    <property type="match status" value="1"/>
</dbReference>
<dbReference type="PROSITE" id="PS51257">
    <property type="entry name" value="PROKAR_LIPOPROTEIN"/>
    <property type="match status" value="1"/>
</dbReference>
<dbReference type="EMBL" id="PZJJ01000013">
    <property type="protein sequence ID" value="PTL38847.1"/>
    <property type="molecule type" value="Genomic_DNA"/>
</dbReference>
<reference evidence="12 13" key="1">
    <citation type="submission" date="2018-03" db="EMBL/GenBank/DDBJ databases">
        <title>Alkalicoccus saliphilus sp. nov., isolated from a mineral pool.</title>
        <authorList>
            <person name="Zhao B."/>
        </authorList>
    </citation>
    <scope>NUCLEOTIDE SEQUENCE [LARGE SCALE GENOMIC DNA]</scope>
    <source>
        <strain evidence="12 13">6AG</strain>
    </source>
</reference>
<dbReference type="Gene3D" id="3.40.710.10">
    <property type="entry name" value="DD-peptidase/beta-lactamase superfamily"/>
    <property type="match status" value="1"/>
</dbReference>
<comment type="catalytic activity">
    <reaction evidence="6">
        <text>Preferential cleavage: (Ac)2-L-Lys-D-Ala-|-D-Ala. Also transpeptidation of peptidyl-alanyl moieties that are N-acyl substituents of D-alanine.</text>
        <dbReference type="EC" id="3.4.16.4"/>
    </reaction>
</comment>
<dbReference type="Gene3D" id="3.10.450.100">
    <property type="entry name" value="NTF2-like, domain 1"/>
    <property type="match status" value="1"/>
</dbReference>
<dbReference type="GO" id="GO:0071555">
    <property type="term" value="P:cell wall organization"/>
    <property type="evidence" value="ECO:0007669"/>
    <property type="project" value="TreeGrafter"/>
</dbReference>
<sequence>MKKITYFLAGTAGLTALAACSAEDPVHPEETLEPYLEAWSTGNFSEMPDYISDEALSEIDGFDWEFEERYETIYDALSLDLEINFEERNFEEKEEDLEELEEISYPVDVTMATAAGDISYEASVDLEKITDEEEETEEWVVHWETDHFMPGMEDPHDEISMETVEPVRGEIFDRNGEPLAVNGEIYEAGIVPDAADDPEEAAREMAEILEIDEDAAVERALQYEDNPEWFAPVQQLALTDERAEDLLDISGVQLSEVEGREYPYGDTTGHVIGHIGAVNAEELEEHDGYTSSSEIGKNGMELVLEEELRGSPGMTVAVVDDEGETREVLLEEEAVDGEDVALTLDASMQEDVAGILEDDSGAGVVQDPETGEVLVLASEPAFDSNLRYLGLPDPRAEELDTTDVLFERRFQGTYSPGSIFKPFTAAIGLEEETLDPDEELTIEGEQWQADESWGGYRITRVNDAENVDLSTAMKQSDNIYFARQALDIGSETMESWAETLGFGEDFPFDFPLHTSQIANDGLEQEELLADTGYGQGEVEISPVHINALYSAFLNDGDVTMPVLIQEEEREVETQELFQPETAETVRETLREVVAEDDGTANRDDTPGELAGKTGTAELKSDQTVEDGDQIGWYTSFDNENENYVVTIMIQNAEDRGGSGYAVDLANEFWERVE</sequence>
<feature type="chain" id="PRO_5039430426" description="serine-type D-Ala-D-Ala carboxypeptidase" evidence="8">
    <location>
        <begin position="19"/>
        <end position="673"/>
    </location>
</feature>
<organism evidence="12 13">
    <name type="scientific">Alkalicoccus saliphilus</name>
    <dbReference type="NCBI Taxonomy" id="200989"/>
    <lineage>
        <taxon>Bacteria</taxon>
        <taxon>Bacillati</taxon>
        <taxon>Bacillota</taxon>
        <taxon>Bacilli</taxon>
        <taxon>Bacillales</taxon>
        <taxon>Bacillaceae</taxon>
        <taxon>Alkalicoccus</taxon>
    </lineage>
</organism>
<dbReference type="PANTHER" id="PTHR30627">
    <property type="entry name" value="PEPTIDOGLYCAN D,D-TRANSPEPTIDASE"/>
    <property type="match status" value="1"/>
</dbReference>
<feature type="region of interest" description="Disordered" evidence="7">
    <location>
        <begin position="595"/>
        <end position="622"/>
    </location>
</feature>
<comment type="caution">
    <text evidence="12">The sequence shown here is derived from an EMBL/GenBank/DDBJ whole genome shotgun (WGS) entry which is preliminary data.</text>
</comment>
<feature type="signal peptide" evidence="8">
    <location>
        <begin position="1"/>
        <end position="18"/>
    </location>
</feature>
<evidence type="ECO:0000256" key="4">
    <source>
        <dbReference type="ARBA" id="ARBA00012448"/>
    </source>
</evidence>
<dbReference type="SUPFAM" id="SSF54427">
    <property type="entry name" value="NTF2-like"/>
    <property type="match status" value="1"/>
</dbReference>
<keyword evidence="8" id="KW-0732">Signal</keyword>
<evidence type="ECO:0000313" key="12">
    <source>
        <dbReference type="EMBL" id="PTL38847.1"/>
    </source>
</evidence>
<dbReference type="InterPro" id="IPR032710">
    <property type="entry name" value="NTF2-like_dom_sf"/>
</dbReference>
<feature type="domain" description="NTF2-like N-terminal transpeptidase" evidence="11">
    <location>
        <begin position="28"/>
        <end position="154"/>
    </location>
</feature>
<comment type="pathway">
    <text evidence="2">Cell wall biogenesis; peptidoglycan biosynthesis.</text>
</comment>
<keyword evidence="5" id="KW-0472">Membrane</keyword>
<dbReference type="InterPro" id="IPR012338">
    <property type="entry name" value="Beta-lactam/transpept-like"/>
</dbReference>
<dbReference type="InterPro" id="IPR001460">
    <property type="entry name" value="PCN-bd_Tpept"/>
</dbReference>
<feature type="domain" description="Penicillin-binding protein dimerisation" evidence="10">
    <location>
        <begin position="164"/>
        <end position="326"/>
    </location>
</feature>
<accession>A0A2T4U606</accession>
<dbReference type="InterPro" id="IPR007887">
    <property type="entry name" value="MecA_N"/>
</dbReference>
<evidence type="ECO:0000259" key="10">
    <source>
        <dbReference type="Pfam" id="PF03717"/>
    </source>
</evidence>
<comment type="similarity">
    <text evidence="3">Belongs to the transpeptidase family.</text>
</comment>
<evidence type="ECO:0000256" key="6">
    <source>
        <dbReference type="ARBA" id="ARBA00034000"/>
    </source>
</evidence>
<dbReference type="PANTHER" id="PTHR30627:SF25">
    <property type="entry name" value="PENICILLIN-BINDING PROTEIN 3"/>
    <property type="match status" value="1"/>
</dbReference>
<feature type="domain" description="Penicillin-binding protein transpeptidase" evidence="9">
    <location>
        <begin position="361"/>
        <end position="667"/>
    </location>
</feature>
<gene>
    <name evidence="12" type="ORF">C6Y45_09435</name>
</gene>
<evidence type="ECO:0000313" key="13">
    <source>
        <dbReference type="Proteomes" id="UP000240509"/>
    </source>
</evidence>
<dbReference type="GO" id="GO:0046677">
    <property type="term" value="P:response to antibiotic"/>
    <property type="evidence" value="ECO:0007669"/>
    <property type="project" value="InterPro"/>
</dbReference>
<dbReference type="InterPro" id="IPR005311">
    <property type="entry name" value="PBP_dimer"/>
</dbReference>
<dbReference type="GO" id="GO:0009002">
    <property type="term" value="F:serine-type D-Ala-D-Ala carboxypeptidase activity"/>
    <property type="evidence" value="ECO:0007669"/>
    <property type="project" value="UniProtKB-EC"/>
</dbReference>
<dbReference type="GO" id="GO:0009252">
    <property type="term" value="P:peptidoglycan biosynthetic process"/>
    <property type="evidence" value="ECO:0007669"/>
    <property type="project" value="UniProtKB-UniPathway"/>
</dbReference>
<dbReference type="GO" id="GO:0005886">
    <property type="term" value="C:plasma membrane"/>
    <property type="evidence" value="ECO:0007669"/>
    <property type="project" value="TreeGrafter"/>
</dbReference>
<dbReference type="Pfam" id="PF03717">
    <property type="entry name" value="PBP_dimer"/>
    <property type="match status" value="1"/>
</dbReference>
<dbReference type="Gene3D" id="3.30.1390.30">
    <property type="entry name" value="Penicillin-binding protein 2a, domain 3"/>
    <property type="match status" value="1"/>
</dbReference>
<evidence type="ECO:0000256" key="2">
    <source>
        <dbReference type="ARBA" id="ARBA00004752"/>
    </source>
</evidence>
<dbReference type="Proteomes" id="UP000240509">
    <property type="component" value="Unassembled WGS sequence"/>
</dbReference>
<feature type="compositionally biased region" description="Basic and acidic residues" evidence="7">
    <location>
        <begin position="595"/>
        <end position="605"/>
    </location>
</feature>
<evidence type="ECO:0000259" key="11">
    <source>
        <dbReference type="Pfam" id="PF05223"/>
    </source>
</evidence>
<evidence type="ECO:0000256" key="7">
    <source>
        <dbReference type="SAM" id="MobiDB-lite"/>
    </source>
</evidence>
<evidence type="ECO:0000256" key="5">
    <source>
        <dbReference type="ARBA" id="ARBA00023136"/>
    </source>
</evidence>
<evidence type="ECO:0000256" key="3">
    <source>
        <dbReference type="ARBA" id="ARBA00007171"/>
    </source>
</evidence>
<keyword evidence="13" id="KW-1185">Reference proteome</keyword>